<keyword evidence="1" id="KW-0472">Membrane</keyword>
<sequence length="91" mass="10390">MSDILPYLYAILWFLLAIGTFAFGKKNKLGAITVVASIMFIFMGIWWTIDALIPSVNLLKGTYGIIVRVVIAVFVLIMLFMYLRIKKNEKK</sequence>
<dbReference type="Proteomes" id="UP000301475">
    <property type="component" value="Chromosome"/>
</dbReference>
<name>A0A4P8XWX7_9FIRM</name>
<proteinExistence type="predicted"/>
<dbReference type="EMBL" id="CP039381">
    <property type="protein sequence ID" value="QCT06639.1"/>
    <property type="molecule type" value="Genomic_DNA"/>
</dbReference>
<feature type="transmembrane region" description="Helical" evidence="1">
    <location>
        <begin position="31"/>
        <end position="49"/>
    </location>
</feature>
<dbReference type="AlphaFoldDB" id="A0A4P8XWX7"/>
<evidence type="ECO:0000313" key="3">
    <source>
        <dbReference type="Proteomes" id="UP000301475"/>
    </source>
</evidence>
<reference evidence="2 3" key="1">
    <citation type="submission" date="2019-04" db="EMBL/GenBank/DDBJ databases">
        <authorList>
            <person name="Embree M."/>
            <person name="Gaffney J.R."/>
        </authorList>
    </citation>
    <scope>NUCLEOTIDE SEQUENCE [LARGE SCALE GENOMIC DNA]</scope>
    <source>
        <strain evidence="2 3">JE7A12</strain>
    </source>
</reference>
<protein>
    <submittedName>
        <fullName evidence="2">Uncharacterized protein</fullName>
    </submittedName>
</protein>
<dbReference type="RefSeq" id="WP_138156696.1">
    <property type="nucleotide sequence ID" value="NZ_CP039381.1"/>
</dbReference>
<evidence type="ECO:0000256" key="1">
    <source>
        <dbReference type="SAM" id="Phobius"/>
    </source>
</evidence>
<feature type="transmembrane region" description="Helical" evidence="1">
    <location>
        <begin position="61"/>
        <end position="83"/>
    </location>
</feature>
<feature type="transmembrane region" description="Helical" evidence="1">
    <location>
        <begin position="6"/>
        <end position="24"/>
    </location>
</feature>
<keyword evidence="1" id="KW-1133">Transmembrane helix</keyword>
<accession>A0A4P8XWX7</accession>
<organism evidence="2 3">
    <name type="scientific">Ruminococcus bovis</name>
    <dbReference type="NCBI Taxonomy" id="2564099"/>
    <lineage>
        <taxon>Bacteria</taxon>
        <taxon>Bacillati</taxon>
        <taxon>Bacillota</taxon>
        <taxon>Clostridia</taxon>
        <taxon>Eubacteriales</taxon>
        <taxon>Oscillospiraceae</taxon>
        <taxon>Ruminococcus</taxon>
    </lineage>
</organism>
<dbReference type="KEGG" id="ruj:E5Z56_04345"/>
<evidence type="ECO:0000313" key="2">
    <source>
        <dbReference type="EMBL" id="QCT06639.1"/>
    </source>
</evidence>
<keyword evidence="1" id="KW-0812">Transmembrane</keyword>
<keyword evidence="3" id="KW-1185">Reference proteome</keyword>
<gene>
    <name evidence="2" type="ORF">E5Z56_04345</name>
</gene>